<evidence type="ECO:0000313" key="2">
    <source>
        <dbReference type="Proteomes" id="UP001500457"/>
    </source>
</evidence>
<proteinExistence type="predicted"/>
<dbReference type="EMBL" id="BAABHQ010000008">
    <property type="protein sequence ID" value="GAA4878559.1"/>
    <property type="molecule type" value="Genomic_DNA"/>
</dbReference>
<reference evidence="2" key="1">
    <citation type="journal article" date="2019" name="Int. J. Syst. Evol. Microbiol.">
        <title>The Global Catalogue of Microorganisms (GCM) 10K type strain sequencing project: providing services to taxonomists for standard genome sequencing and annotation.</title>
        <authorList>
            <consortium name="The Broad Institute Genomics Platform"/>
            <consortium name="The Broad Institute Genome Sequencing Center for Infectious Disease"/>
            <person name="Wu L."/>
            <person name="Ma J."/>
        </authorList>
    </citation>
    <scope>NUCLEOTIDE SEQUENCE [LARGE SCALE GENOMIC DNA]</scope>
    <source>
        <strain evidence="2">JCM 17983</strain>
    </source>
</reference>
<comment type="caution">
    <text evidence="1">The sequence shown here is derived from an EMBL/GenBank/DDBJ whole genome shotgun (WGS) entry which is preliminary data.</text>
</comment>
<protein>
    <submittedName>
        <fullName evidence="1">Uncharacterized protein</fullName>
    </submittedName>
</protein>
<gene>
    <name evidence="1" type="ORF">GCM10023203_31340</name>
</gene>
<keyword evidence="2" id="KW-1185">Reference proteome</keyword>
<sequence>MSNYAPLMQALLWIALLVTVAVIFRSDVRHYDTHSRIGLEKRARSKSARSSWVSYGEMSKTLQRGSRISTGGLRGP</sequence>
<organism evidence="1 2">
    <name type="scientific">Actinomycetospora straminea</name>
    <dbReference type="NCBI Taxonomy" id="663607"/>
    <lineage>
        <taxon>Bacteria</taxon>
        <taxon>Bacillati</taxon>
        <taxon>Actinomycetota</taxon>
        <taxon>Actinomycetes</taxon>
        <taxon>Pseudonocardiales</taxon>
        <taxon>Pseudonocardiaceae</taxon>
        <taxon>Actinomycetospora</taxon>
    </lineage>
</organism>
<evidence type="ECO:0000313" key="1">
    <source>
        <dbReference type="EMBL" id="GAA4878559.1"/>
    </source>
</evidence>
<accession>A0ABP9EIH3</accession>
<name>A0ABP9EIH3_9PSEU</name>
<dbReference type="Proteomes" id="UP001500457">
    <property type="component" value="Unassembled WGS sequence"/>
</dbReference>